<keyword evidence="4" id="KW-0804">Transcription</keyword>
<dbReference type="InterPro" id="IPR007627">
    <property type="entry name" value="RNA_pol_sigma70_r2"/>
</dbReference>
<proteinExistence type="predicted"/>
<dbReference type="SUPFAM" id="SSF88659">
    <property type="entry name" value="Sigma3 and sigma4 domains of RNA polymerase sigma factors"/>
    <property type="match status" value="1"/>
</dbReference>
<dbReference type="Pfam" id="PF20239">
    <property type="entry name" value="DUF6596"/>
    <property type="match status" value="1"/>
</dbReference>
<evidence type="ECO:0000259" key="3">
    <source>
        <dbReference type="Pfam" id="PF20239"/>
    </source>
</evidence>
<dbReference type="GO" id="GO:0016987">
    <property type="term" value="F:sigma factor activity"/>
    <property type="evidence" value="ECO:0007669"/>
    <property type="project" value="InterPro"/>
</dbReference>
<reference evidence="4" key="2">
    <citation type="submission" date="2020-09" db="EMBL/GenBank/DDBJ databases">
        <authorList>
            <person name="Sun Q."/>
            <person name="Zhou Y."/>
        </authorList>
    </citation>
    <scope>NUCLEOTIDE SEQUENCE</scope>
    <source>
        <strain evidence="4">CGMCC 1.15448</strain>
    </source>
</reference>
<feature type="domain" description="DUF6596" evidence="3">
    <location>
        <begin position="191"/>
        <end position="289"/>
    </location>
</feature>
<dbReference type="GO" id="GO:0000428">
    <property type="term" value="C:DNA-directed RNA polymerase complex"/>
    <property type="evidence" value="ECO:0007669"/>
    <property type="project" value="UniProtKB-KW"/>
</dbReference>
<dbReference type="PANTHER" id="PTHR47756:SF2">
    <property type="entry name" value="BLL6612 PROTEIN"/>
    <property type="match status" value="1"/>
</dbReference>
<evidence type="ECO:0000259" key="1">
    <source>
        <dbReference type="Pfam" id="PF04542"/>
    </source>
</evidence>
<dbReference type="SUPFAM" id="SSF88946">
    <property type="entry name" value="Sigma2 domain of RNA polymerase sigma factors"/>
    <property type="match status" value="1"/>
</dbReference>
<dbReference type="GO" id="GO:0003677">
    <property type="term" value="F:DNA binding"/>
    <property type="evidence" value="ECO:0007669"/>
    <property type="project" value="InterPro"/>
</dbReference>
<dbReference type="InterPro" id="IPR013249">
    <property type="entry name" value="RNA_pol_sigma70_r4_t2"/>
</dbReference>
<gene>
    <name evidence="4" type="ORF">GCM10011511_40810</name>
</gene>
<comment type="caution">
    <text evidence="4">The sequence shown here is derived from an EMBL/GenBank/DDBJ whole genome shotgun (WGS) entry which is preliminary data.</text>
</comment>
<accession>A0A8J2UGJ8</accession>
<dbReference type="InterPro" id="IPR046531">
    <property type="entry name" value="DUF6596"/>
</dbReference>
<dbReference type="InterPro" id="IPR036388">
    <property type="entry name" value="WH-like_DNA-bd_sf"/>
</dbReference>
<dbReference type="GO" id="GO:0006352">
    <property type="term" value="P:DNA-templated transcription initiation"/>
    <property type="evidence" value="ECO:0007669"/>
    <property type="project" value="InterPro"/>
</dbReference>
<dbReference type="Gene3D" id="1.10.10.10">
    <property type="entry name" value="Winged helix-like DNA-binding domain superfamily/Winged helix DNA-binding domain"/>
    <property type="match status" value="1"/>
</dbReference>
<feature type="domain" description="RNA polymerase sigma-70 region 2" evidence="1">
    <location>
        <begin position="16"/>
        <end position="85"/>
    </location>
</feature>
<dbReference type="EMBL" id="BMJC01000004">
    <property type="protein sequence ID" value="GGB12999.1"/>
    <property type="molecule type" value="Genomic_DNA"/>
</dbReference>
<dbReference type="InterPro" id="IPR013325">
    <property type="entry name" value="RNA_pol_sigma_r2"/>
</dbReference>
<reference evidence="4" key="1">
    <citation type="journal article" date="2014" name="Int. J. Syst. Evol. Microbiol.">
        <title>Complete genome sequence of Corynebacterium casei LMG S-19264T (=DSM 44701T), isolated from a smear-ripened cheese.</title>
        <authorList>
            <consortium name="US DOE Joint Genome Institute (JGI-PGF)"/>
            <person name="Walter F."/>
            <person name="Albersmeier A."/>
            <person name="Kalinowski J."/>
            <person name="Ruckert C."/>
        </authorList>
    </citation>
    <scope>NUCLEOTIDE SEQUENCE</scope>
    <source>
        <strain evidence="4">CGMCC 1.15448</strain>
    </source>
</reference>
<name>A0A8J2UGJ8_9BACT</name>
<organism evidence="4 5">
    <name type="scientific">Puia dinghuensis</name>
    <dbReference type="NCBI Taxonomy" id="1792502"/>
    <lineage>
        <taxon>Bacteria</taxon>
        <taxon>Pseudomonadati</taxon>
        <taxon>Bacteroidota</taxon>
        <taxon>Chitinophagia</taxon>
        <taxon>Chitinophagales</taxon>
        <taxon>Chitinophagaceae</taxon>
        <taxon>Puia</taxon>
    </lineage>
</organism>
<dbReference type="PANTHER" id="PTHR47756">
    <property type="entry name" value="BLL6612 PROTEIN-RELATED"/>
    <property type="match status" value="1"/>
</dbReference>
<evidence type="ECO:0000313" key="4">
    <source>
        <dbReference type="EMBL" id="GGB12999.1"/>
    </source>
</evidence>
<dbReference type="InterPro" id="IPR014284">
    <property type="entry name" value="RNA_pol_sigma-70_dom"/>
</dbReference>
<evidence type="ECO:0000313" key="5">
    <source>
        <dbReference type="Proteomes" id="UP000607559"/>
    </source>
</evidence>
<sequence length="423" mass="47643">MKATPGNSPQQLVDHLFRHEAGKMIAVLTRIFGIQNLELVEDTVQETFLKALQVWKFGALPDNPSAWLMRVARNRTIDLIRRQQKLANISAELSKRLQSDTEIAIEQFFLDTEIADSQLRMIFTCCHPGLNQEDQVALTLKSVSGFGVQEIAKALVSTESAIQKRLYRAKESISKHDIQFEIPTGLALNHRLETVYTVLYLLFNEGYNSSKADELIRYDLCAEAMRLCKLLTEHKMTAQPAGFALMSLMCFQASRFGSRLGEDNTIILLQQQDRRKWDQQLIKMGYHFLISSSTGDVLSVYHIESAIAAEHCLAPDFESTNWELMLRLYDLLLEQKPIPIVKLNRAIILAQTAGVAAAVDAILDIPGIAGLLEQHYIYAAVLGDLYGRAGNLPEARRLLEKAWLLTPSLAEKKLLQEKMAIFA</sequence>
<protein>
    <submittedName>
        <fullName evidence="4">DNA-directed RNA polymerase sigma-70 factor</fullName>
    </submittedName>
</protein>
<dbReference type="Pfam" id="PF08281">
    <property type="entry name" value="Sigma70_r4_2"/>
    <property type="match status" value="1"/>
</dbReference>
<dbReference type="InterPro" id="IPR013324">
    <property type="entry name" value="RNA_pol_sigma_r3/r4-like"/>
</dbReference>
<keyword evidence="5" id="KW-1185">Reference proteome</keyword>
<dbReference type="Proteomes" id="UP000607559">
    <property type="component" value="Unassembled WGS sequence"/>
</dbReference>
<feature type="domain" description="RNA polymerase sigma factor 70 region 4 type 2" evidence="2">
    <location>
        <begin position="121"/>
        <end position="171"/>
    </location>
</feature>
<dbReference type="Gene3D" id="1.10.1740.10">
    <property type="match status" value="1"/>
</dbReference>
<evidence type="ECO:0000259" key="2">
    <source>
        <dbReference type="Pfam" id="PF08281"/>
    </source>
</evidence>
<dbReference type="NCBIfam" id="TIGR02937">
    <property type="entry name" value="sigma70-ECF"/>
    <property type="match status" value="1"/>
</dbReference>
<dbReference type="Pfam" id="PF04542">
    <property type="entry name" value="Sigma70_r2"/>
    <property type="match status" value="1"/>
</dbReference>
<dbReference type="AlphaFoldDB" id="A0A8J2UGJ8"/>
<keyword evidence="4" id="KW-0240">DNA-directed RNA polymerase</keyword>
<dbReference type="RefSeq" id="WP_188935157.1">
    <property type="nucleotide sequence ID" value="NZ_BMJC01000004.1"/>
</dbReference>